<feature type="domain" description="DUF7343" evidence="2">
    <location>
        <begin position="220"/>
        <end position="276"/>
    </location>
</feature>
<evidence type="ECO:0000313" key="4">
    <source>
        <dbReference type="Proteomes" id="UP000646946"/>
    </source>
</evidence>
<dbReference type="InterPro" id="IPR036390">
    <property type="entry name" value="WH_DNA-bd_sf"/>
</dbReference>
<keyword evidence="1" id="KW-0472">Membrane</keyword>
<name>A0A832UQR4_9ARCH</name>
<dbReference type="EMBL" id="DVAB01000005">
    <property type="protein sequence ID" value="HIJ99986.1"/>
    <property type="molecule type" value="Genomic_DNA"/>
</dbReference>
<accession>A0A832UQR4</accession>
<dbReference type="InterPro" id="IPR011991">
    <property type="entry name" value="ArsR-like_HTH"/>
</dbReference>
<evidence type="ECO:0000256" key="1">
    <source>
        <dbReference type="SAM" id="Phobius"/>
    </source>
</evidence>
<dbReference type="InterPro" id="IPR055767">
    <property type="entry name" value="DUF7343"/>
</dbReference>
<comment type="caution">
    <text evidence="3">The sequence shown here is derived from an EMBL/GenBank/DDBJ whole genome shotgun (WGS) entry which is preliminary data.</text>
</comment>
<dbReference type="Gene3D" id="1.10.10.10">
    <property type="entry name" value="Winged helix-like DNA-binding domain superfamily/Winged helix DNA-binding domain"/>
    <property type="match status" value="1"/>
</dbReference>
<feature type="transmembrane region" description="Helical" evidence="1">
    <location>
        <begin position="154"/>
        <end position="173"/>
    </location>
</feature>
<dbReference type="Pfam" id="PF24034">
    <property type="entry name" value="DUF7343"/>
    <property type="match status" value="1"/>
</dbReference>
<dbReference type="SUPFAM" id="SSF46785">
    <property type="entry name" value="Winged helix' DNA-binding domain"/>
    <property type="match status" value="1"/>
</dbReference>
<evidence type="ECO:0000259" key="2">
    <source>
        <dbReference type="Pfam" id="PF24034"/>
    </source>
</evidence>
<sequence length="289" mass="31997">MQKLAIFTIVILLFTISSANAQLTTTIEESDQSIVWSAEWKTENSALASGGTWKTANKIGAELIFNFEGNAISLIYAKGPQSPTAEIEIDGIKALEINASSDTYIGRVRYIIAQNLETGKHVLKLKIISTGAKNGFAVDAFEVQSFEQKEQGQFNLFLLVAVIALAIVGVGFYKFYTLGTPKIEIPKAMEKPSVLKKAPKTEVEQGARMKDIMRALDEKDKSIVNYLLENKGKAKQSQIRHSLGMPRSTLSKRIAILEQRNIVETKEVGKTNLVKLTPWFVSGKEKERS</sequence>
<proteinExistence type="predicted"/>
<dbReference type="CDD" id="cd00090">
    <property type="entry name" value="HTH_ARSR"/>
    <property type="match status" value="1"/>
</dbReference>
<evidence type="ECO:0000313" key="3">
    <source>
        <dbReference type="EMBL" id="HIJ99986.1"/>
    </source>
</evidence>
<keyword evidence="1" id="KW-0812">Transmembrane</keyword>
<dbReference type="Proteomes" id="UP000646946">
    <property type="component" value="Unassembled WGS sequence"/>
</dbReference>
<organism evidence="3 4">
    <name type="scientific">Candidatus Naiadarchaeum limnaeum</name>
    <dbReference type="NCBI Taxonomy" id="2756139"/>
    <lineage>
        <taxon>Archaea</taxon>
        <taxon>Candidatus Undinarchaeota</taxon>
        <taxon>Candidatus Undinarchaeia</taxon>
        <taxon>Candidatus Naiadarchaeales</taxon>
        <taxon>Candidatus Naiadarchaeaceae</taxon>
        <taxon>Candidatus Naiadarchaeum</taxon>
    </lineage>
</organism>
<reference evidence="3 4" key="1">
    <citation type="journal article" name="Nat. Commun.">
        <title>Undinarchaeota illuminate DPANN phylogeny and the impact of gene transfer on archaeal evolution.</title>
        <authorList>
            <person name="Dombrowski N."/>
            <person name="Williams T.A."/>
            <person name="Sun J."/>
            <person name="Woodcroft B.J."/>
            <person name="Lee J.H."/>
            <person name="Minh B.Q."/>
            <person name="Rinke C."/>
            <person name="Spang A."/>
        </authorList>
    </citation>
    <scope>NUCLEOTIDE SEQUENCE [LARGE SCALE GENOMIC DNA]</scope>
    <source>
        <strain evidence="3">MAG_bin1129</strain>
    </source>
</reference>
<dbReference type="Gene3D" id="2.60.120.260">
    <property type="entry name" value="Galactose-binding domain-like"/>
    <property type="match status" value="1"/>
</dbReference>
<keyword evidence="4" id="KW-1185">Reference proteome</keyword>
<protein>
    <submittedName>
        <fullName evidence="3">Winged helix-turn-helix transcriptional regulator</fullName>
    </submittedName>
</protein>
<keyword evidence="1" id="KW-1133">Transmembrane helix</keyword>
<dbReference type="AlphaFoldDB" id="A0A832UQR4"/>
<gene>
    <name evidence="3" type="ORF">H1016_00420</name>
</gene>
<dbReference type="InterPro" id="IPR036388">
    <property type="entry name" value="WH-like_DNA-bd_sf"/>
</dbReference>